<keyword evidence="1 2" id="KW-0732">Signal</keyword>
<evidence type="ECO:0000313" key="3">
    <source>
        <dbReference type="EMBL" id="TDR88159.1"/>
    </source>
</evidence>
<dbReference type="AlphaFoldDB" id="A0A4V6PZH3"/>
<organism evidence="3 4">
    <name type="scientific">Enterovirga rhinocerotis</name>
    <dbReference type="NCBI Taxonomy" id="1339210"/>
    <lineage>
        <taxon>Bacteria</taxon>
        <taxon>Pseudomonadati</taxon>
        <taxon>Pseudomonadota</taxon>
        <taxon>Alphaproteobacteria</taxon>
        <taxon>Hyphomicrobiales</taxon>
        <taxon>Methylobacteriaceae</taxon>
        <taxon>Enterovirga</taxon>
    </lineage>
</organism>
<evidence type="ECO:0000256" key="2">
    <source>
        <dbReference type="SAM" id="SignalP"/>
    </source>
</evidence>
<dbReference type="CDD" id="cd13603">
    <property type="entry name" value="PBP2_TRAP_Siap_TeaA_like"/>
    <property type="match status" value="1"/>
</dbReference>
<reference evidence="3 4" key="1">
    <citation type="submission" date="2019-03" db="EMBL/GenBank/DDBJ databases">
        <title>Genomic Encyclopedia of Type Strains, Phase IV (KMG-IV): sequencing the most valuable type-strain genomes for metagenomic binning, comparative biology and taxonomic classification.</title>
        <authorList>
            <person name="Goeker M."/>
        </authorList>
    </citation>
    <scope>NUCLEOTIDE SEQUENCE [LARGE SCALE GENOMIC DNA]</scope>
    <source>
        <strain evidence="3 4">DSM 25903</strain>
    </source>
</reference>
<dbReference type="EMBL" id="SNZR01000015">
    <property type="protein sequence ID" value="TDR88159.1"/>
    <property type="molecule type" value="Genomic_DNA"/>
</dbReference>
<dbReference type="RefSeq" id="WP_166652564.1">
    <property type="nucleotide sequence ID" value="NZ_SNZR01000015.1"/>
</dbReference>
<dbReference type="GO" id="GO:0055085">
    <property type="term" value="P:transmembrane transport"/>
    <property type="evidence" value="ECO:0007669"/>
    <property type="project" value="InterPro"/>
</dbReference>
<feature type="chain" id="PRO_5020847881" evidence="2">
    <location>
        <begin position="26"/>
        <end position="330"/>
    </location>
</feature>
<feature type="signal peptide" evidence="2">
    <location>
        <begin position="1"/>
        <end position="25"/>
    </location>
</feature>
<dbReference type="Pfam" id="PF03480">
    <property type="entry name" value="DctP"/>
    <property type="match status" value="1"/>
</dbReference>
<evidence type="ECO:0000313" key="4">
    <source>
        <dbReference type="Proteomes" id="UP000295122"/>
    </source>
</evidence>
<gene>
    <name evidence="3" type="ORF">EV668_4029</name>
</gene>
<evidence type="ECO:0000256" key="1">
    <source>
        <dbReference type="ARBA" id="ARBA00022729"/>
    </source>
</evidence>
<dbReference type="PROSITE" id="PS51318">
    <property type="entry name" value="TAT"/>
    <property type="match status" value="1"/>
</dbReference>
<dbReference type="PANTHER" id="PTHR33376:SF4">
    <property type="entry name" value="SIALIC ACID-BINDING PERIPLASMIC PROTEIN SIAP"/>
    <property type="match status" value="1"/>
</dbReference>
<dbReference type="InterPro" id="IPR018389">
    <property type="entry name" value="DctP_fam"/>
</dbReference>
<sequence length="330" mass="36230">MTRITLTPSRRGALGLLAGAGAAVAMPSIAKAQKVTWIGASAVAPSDFIAQSIDFFAKRLGELSKGQMTLNNHHGGALGGEREHIEAMLQGAVHFATPGQGLLAGWYRPAEVWTHPYLFKDVPHKDRVWDAVRVEYIADVAKTAKLRPIAAIPRMPRQLSCNKVVKTPADMKGLKIRVPETALWRRTFEMFGSSPTPLPFPEVFQALKSSIIDGQENPIALTWNSGIFDANTHLSLTEHMMQDNCILMGEAVYAKLTPDQQKIVDQAARDAEAEMRPKVVADDKEILDKVKAKKIVISEVDKPAFAATVKTLVNEFPAGKKWVERFAQVS</sequence>
<dbReference type="NCBIfam" id="NF037995">
    <property type="entry name" value="TRAP_S1"/>
    <property type="match status" value="1"/>
</dbReference>
<proteinExistence type="predicted"/>
<dbReference type="Gene3D" id="3.40.190.170">
    <property type="entry name" value="Bacterial extracellular solute-binding protein, family 7"/>
    <property type="match status" value="1"/>
</dbReference>
<name>A0A4V6PZH3_9HYPH</name>
<protein>
    <submittedName>
        <fullName evidence="3">Tripartite ATP-independent transporter DctP family solute receptor</fullName>
    </submittedName>
</protein>
<dbReference type="InterPro" id="IPR006311">
    <property type="entry name" value="TAT_signal"/>
</dbReference>
<accession>A0A4V6PZH3</accession>
<dbReference type="PANTHER" id="PTHR33376">
    <property type="match status" value="1"/>
</dbReference>
<dbReference type="InterPro" id="IPR038404">
    <property type="entry name" value="TRAP_DctP_sf"/>
</dbReference>
<dbReference type="Proteomes" id="UP000295122">
    <property type="component" value="Unassembled WGS sequence"/>
</dbReference>
<comment type="caution">
    <text evidence="3">The sequence shown here is derived from an EMBL/GenBank/DDBJ whole genome shotgun (WGS) entry which is preliminary data.</text>
</comment>
<keyword evidence="3" id="KW-0675">Receptor</keyword>
<keyword evidence="4" id="KW-1185">Reference proteome</keyword>